<evidence type="ECO:0008006" key="5">
    <source>
        <dbReference type="Google" id="ProtNLM"/>
    </source>
</evidence>
<sequence length="754" mass="84150">MNSKNKNIPGNTRQFIATVNNNCRDFNGVLTKCHKWKDMGFCFKYRRQMQHVCNKTCQYCGQKQWQVIDIKGVWGRLKKPVNAHASSTKPPKRPPVQILGKETTPQVEDAAKAIATQLEGDMDYTELSASSNALGLLNKARIGIQSAKVPTNDETKGKMSFSSNVSSVEREQKTHSPDGPIISGKTQVSEQPGKGTNPVVLLMGYELGEKSSRRVYDVLNNSTNFLASDPGTKNDLGPHDALIYDKLLALRDNSSSHTKAAQERKSPSSRIPTENNVPESDLKEIEGLLDNAASVNERLLPGVGNQYMHEEMKEGNTDTNTLKLNLAAQSLDSHEMSTLQSRVTHRDGVKNTDSILPISSDDTTGQQAFEHIAVHVHPNTSVVNSTSMAENFVKLDRSEGSMPIDLMFAGNKHGNKNNPVLQMNLSFRNKPRVSESSGKQVTLTINERPGTGKAIFKVKNSRHATGVSYTTEDRPGGLPSPTYLLQTENEEARAKAEEEEAKIRAATSAIKNVIKLFDRDSTHHSHTRLVQEATQDFPADAKSMEDSRELAADMGASEHHAEVAHAQNLDRARASAEALSQQNVPYLSSSKTGPESPPPNYAVVSMSDSKDWKSLAHTLATQLKSVLNHMEDREKENRNEKERIQEEMMLMAQRKMMGIGREDDEGPDDDDDDDDDEMSNMDEMEKRRHSVSIPQERTTIRNLPRNSRLTDQKSYQEKPRRKSNGLHLAHRAAKILSRLEIRYKSKRQKRRLTS</sequence>
<dbReference type="OrthoDB" id="5981129at2759"/>
<dbReference type="AlphaFoldDB" id="A0A3M6V0R7"/>
<feature type="compositionally biased region" description="Polar residues" evidence="2">
    <location>
        <begin position="268"/>
        <end position="278"/>
    </location>
</feature>
<evidence type="ECO:0000256" key="2">
    <source>
        <dbReference type="SAM" id="MobiDB-lite"/>
    </source>
</evidence>
<feature type="compositionally biased region" description="Basic and acidic residues" evidence="2">
    <location>
        <begin position="708"/>
        <end position="718"/>
    </location>
</feature>
<evidence type="ECO:0000313" key="4">
    <source>
        <dbReference type="Proteomes" id="UP000275408"/>
    </source>
</evidence>
<feature type="compositionally biased region" description="Basic and acidic residues" evidence="2">
    <location>
        <begin position="542"/>
        <end position="574"/>
    </location>
</feature>
<reference evidence="3 4" key="1">
    <citation type="journal article" date="2018" name="Sci. Rep.">
        <title>Comparative analysis of the Pocillopora damicornis genome highlights role of immune system in coral evolution.</title>
        <authorList>
            <person name="Cunning R."/>
            <person name="Bay R.A."/>
            <person name="Gillette P."/>
            <person name="Baker A.C."/>
            <person name="Traylor-Knowles N."/>
        </authorList>
    </citation>
    <scope>NUCLEOTIDE SEQUENCE [LARGE SCALE GENOMIC DNA]</scope>
    <source>
        <strain evidence="3">RSMAS</strain>
        <tissue evidence="3">Whole animal</tissue>
    </source>
</reference>
<dbReference type="Proteomes" id="UP000275408">
    <property type="component" value="Unassembled WGS sequence"/>
</dbReference>
<dbReference type="EMBL" id="RCHS01000332">
    <property type="protein sequence ID" value="RMX59482.1"/>
    <property type="molecule type" value="Genomic_DNA"/>
</dbReference>
<protein>
    <recommendedName>
        <fullName evidence="5">ShKT domain-containing protein</fullName>
    </recommendedName>
</protein>
<accession>A0A3M6V0R7</accession>
<organism evidence="3 4">
    <name type="scientific">Pocillopora damicornis</name>
    <name type="common">Cauliflower coral</name>
    <name type="synonym">Millepora damicornis</name>
    <dbReference type="NCBI Taxonomy" id="46731"/>
    <lineage>
        <taxon>Eukaryota</taxon>
        <taxon>Metazoa</taxon>
        <taxon>Cnidaria</taxon>
        <taxon>Anthozoa</taxon>
        <taxon>Hexacorallia</taxon>
        <taxon>Scleractinia</taxon>
        <taxon>Astrocoeniina</taxon>
        <taxon>Pocilloporidae</taxon>
        <taxon>Pocillopora</taxon>
    </lineage>
</organism>
<keyword evidence="4" id="KW-1185">Reference proteome</keyword>
<feature type="region of interest" description="Disordered" evidence="2">
    <location>
        <begin position="150"/>
        <end position="195"/>
    </location>
</feature>
<evidence type="ECO:0000256" key="1">
    <source>
        <dbReference type="SAM" id="Coils"/>
    </source>
</evidence>
<feature type="region of interest" description="Disordered" evidence="2">
    <location>
        <begin position="522"/>
        <end position="604"/>
    </location>
</feature>
<feature type="compositionally biased region" description="Polar residues" evidence="2">
    <location>
        <begin position="578"/>
        <end position="593"/>
    </location>
</feature>
<evidence type="ECO:0000313" key="3">
    <source>
        <dbReference type="EMBL" id="RMX59482.1"/>
    </source>
</evidence>
<comment type="caution">
    <text evidence="3">The sequence shown here is derived from an EMBL/GenBank/DDBJ whole genome shotgun (WGS) entry which is preliminary data.</text>
</comment>
<proteinExistence type="predicted"/>
<feature type="region of interest" description="Disordered" evidence="2">
    <location>
        <begin position="659"/>
        <end position="730"/>
    </location>
</feature>
<feature type="region of interest" description="Disordered" evidence="2">
    <location>
        <begin position="254"/>
        <end position="280"/>
    </location>
</feature>
<feature type="compositionally biased region" description="Acidic residues" evidence="2">
    <location>
        <begin position="662"/>
        <end position="682"/>
    </location>
</feature>
<keyword evidence="1" id="KW-0175">Coiled coil</keyword>
<feature type="coiled-coil region" evidence="1">
    <location>
        <begin position="623"/>
        <end position="650"/>
    </location>
</feature>
<name>A0A3M6V0R7_POCDA</name>
<feature type="compositionally biased region" description="Polar residues" evidence="2">
    <location>
        <begin position="692"/>
        <end position="707"/>
    </location>
</feature>
<gene>
    <name evidence="3" type="ORF">pdam_00020121</name>
</gene>
<feature type="compositionally biased region" description="Basic residues" evidence="2">
    <location>
        <begin position="719"/>
        <end position="730"/>
    </location>
</feature>